<dbReference type="Pfam" id="PF12828">
    <property type="entry name" value="PXB"/>
    <property type="match status" value="1"/>
</dbReference>
<evidence type="ECO:0000313" key="4">
    <source>
        <dbReference type="EMBL" id="KAK7416551.1"/>
    </source>
</evidence>
<gene>
    <name evidence="4" type="ORF">QQX98_005155</name>
</gene>
<dbReference type="InterPro" id="IPR047168">
    <property type="entry name" value="LEC1-like"/>
</dbReference>
<evidence type="ECO:0000259" key="3">
    <source>
        <dbReference type="Pfam" id="PF12828"/>
    </source>
</evidence>
<protein>
    <submittedName>
        <fullName evidence="4">Uncharacterized protein</fullName>
    </submittedName>
</protein>
<sequence>MTPAALSQEQTHALFDILSHHETYAEIEAFKFPDAVTGYGHPFARTTVLPQAASASKSRAETPVSSAPGTPRVRTPVPPLPKPAVASKGRDGEGQLPEEEASEEDASQPSTSPLLQTLLSRFVLQLPGLRDLPREFWSVRIQGILARLGEAELSESYDKGALGTRKVLATAGSALFEMIGRGALGGLKRRYSPEAEHDGLKSEDKYDHTNAQDLARAWDNVVEGHVYGTLIDDLYDHLSTTDDLEGYSPAVKASAEYAIIHLATFLHHIFVLSPEGQYVLKLLENVHNLVPYKMVKQTLRVGNAATMMSAMMRLLLAKLSVTSITNWVGLTANADDGMNLLQRIISLVLSWDAGEFRKGADKIEKAKDRPSDEMLQAIRQHVAQSRDEHETVRAASEEHSQSIITAIFNATDPDLTTALTDETHAQCLEYYSALLSVRDRESITAALCRQPPDLFTATVRDLFTAYEPMIRSVHAQIDLREHVDAGQAFIDDFIKTSKPKKAETGTSTPLGGKRSMINGGEPSKPGKMPSVDDYVDLLMRNRTIMYKWIHALAKSCPDVWEEMRKWEKEVIVNFRQVRGPRETVDGDEAKSEEGKPEDEKAEEEAPAKANVNGKPKSEAEGNTADTSPMEDSLNQLFQSLPTASQQPILAALDAHSTYLSTLSDLSLFRFQRILDTTGTVSDNMAGPGMYLSKWQSLIEGTPITPGTPRGAVRCGKDVKHAMTMGKTGVAGVEKAREAALREAEEAPEAPNVDVVVKEMAGGFRTLLQGLGK</sequence>
<dbReference type="PANTHER" id="PTHR47185">
    <property type="entry name" value="PX DOMAIN-CONTAINING PROTEIN YPR097W"/>
    <property type="match status" value="1"/>
</dbReference>
<dbReference type="InterPro" id="IPR024555">
    <property type="entry name" value="PX-associated"/>
</dbReference>
<feature type="domain" description="PX" evidence="2">
    <location>
        <begin position="232"/>
        <end position="428"/>
    </location>
</feature>
<feature type="region of interest" description="Disordered" evidence="1">
    <location>
        <begin position="499"/>
        <end position="528"/>
    </location>
</feature>
<dbReference type="PANTHER" id="PTHR47185:SF2">
    <property type="entry name" value="FUNGAL PROTEIN"/>
    <property type="match status" value="1"/>
</dbReference>
<evidence type="ECO:0000259" key="2">
    <source>
        <dbReference type="Pfam" id="PF12825"/>
    </source>
</evidence>
<organism evidence="4 5">
    <name type="scientific">Neonectria punicea</name>
    <dbReference type="NCBI Taxonomy" id="979145"/>
    <lineage>
        <taxon>Eukaryota</taxon>
        <taxon>Fungi</taxon>
        <taxon>Dikarya</taxon>
        <taxon>Ascomycota</taxon>
        <taxon>Pezizomycotina</taxon>
        <taxon>Sordariomycetes</taxon>
        <taxon>Hypocreomycetidae</taxon>
        <taxon>Hypocreales</taxon>
        <taxon>Nectriaceae</taxon>
        <taxon>Neonectria</taxon>
    </lineage>
</organism>
<dbReference type="Pfam" id="PF12825">
    <property type="entry name" value="DUF3818"/>
    <property type="match status" value="1"/>
</dbReference>
<feature type="compositionally biased region" description="Basic and acidic residues" evidence="1">
    <location>
        <begin position="582"/>
        <end position="606"/>
    </location>
</feature>
<reference evidence="4 5" key="1">
    <citation type="journal article" date="2025" name="Microbiol. Resour. Announc.">
        <title>Draft genome sequences for Neonectria magnoliae and Neonectria punicea, canker pathogens of Liriodendron tulipifera and Acer saccharum in West Virginia.</title>
        <authorList>
            <person name="Petronek H.M."/>
            <person name="Kasson M.T."/>
            <person name="Metheny A.M."/>
            <person name="Stauder C.M."/>
            <person name="Lovett B."/>
            <person name="Lynch S.C."/>
            <person name="Garnas J.R."/>
            <person name="Kasson L.R."/>
            <person name="Stajich J.E."/>
        </authorList>
    </citation>
    <scope>NUCLEOTIDE SEQUENCE [LARGE SCALE GENOMIC DNA]</scope>
    <source>
        <strain evidence="4 5">NRRL 64653</strain>
    </source>
</reference>
<dbReference type="EMBL" id="JAZAVJ010000067">
    <property type="protein sequence ID" value="KAK7416551.1"/>
    <property type="molecule type" value="Genomic_DNA"/>
</dbReference>
<proteinExistence type="predicted"/>
<dbReference type="Proteomes" id="UP001498476">
    <property type="component" value="Unassembled WGS sequence"/>
</dbReference>
<keyword evidence="5" id="KW-1185">Reference proteome</keyword>
<comment type="caution">
    <text evidence="4">The sequence shown here is derived from an EMBL/GenBank/DDBJ whole genome shotgun (WGS) entry which is preliminary data.</text>
</comment>
<feature type="domain" description="PX-associated" evidence="3">
    <location>
        <begin position="4"/>
        <end position="181"/>
    </location>
</feature>
<name>A0ABR1H7J7_9HYPO</name>
<evidence type="ECO:0000313" key="5">
    <source>
        <dbReference type="Proteomes" id="UP001498476"/>
    </source>
</evidence>
<evidence type="ECO:0000256" key="1">
    <source>
        <dbReference type="SAM" id="MobiDB-lite"/>
    </source>
</evidence>
<accession>A0ABR1H7J7</accession>
<dbReference type="InterPro" id="IPR024554">
    <property type="entry name" value="LEC1-like_C"/>
</dbReference>
<feature type="region of interest" description="Disordered" evidence="1">
    <location>
        <begin position="51"/>
        <end position="111"/>
    </location>
</feature>
<feature type="region of interest" description="Disordered" evidence="1">
    <location>
        <begin position="582"/>
        <end position="630"/>
    </location>
</feature>
<feature type="compositionally biased region" description="Acidic residues" evidence="1">
    <location>
        <begin position="96"/>
        <end position="106"/>
    </location>
</feature>